<keyword evidence="5" id="KW-0472">Membrane</keyword>
<evidence type="ECO:0000256" key="4">
    <source>
        <dbReference type="ARBA" id="ARBA00023002"/>
    </source>
</evidence>
<dbReference type="GO" id="GO:0004174">
    <property type="term" value="F:electron-transferring-flavoprotein dehydrogenase activity"/>
    <property type="evidence" value="ECO:0007669"/>
    <property type="project" value="TreeGrafter"/>
</dbReference>
<dbReference type="PANTHER" id="PTHR43735:SF3">
    <property type="entry name" value="FERROPTOSIS SUPPRESSOR PROTEIN 1"/>
    <property type="match status" value="1"/>
</dbReference>
<gene>
    <name evidence="7" type="ORF">M413DRAFT_439411</name>
</gene>
<sequence length="375" mass="40217">MSDTVDDRKNVVVVGGGAGGALTARLLSSKLDASKYNLILIDARPNFILLPASARVNVCNPDGLEDKVLVNLKDVFATNNGTFIQQKVVSIEKAQEGPGGHLVLSNGERIGFHVLVLSPGSKWSGPFAFPDSESDLREFFDANRTSIKAAKDILLVGGGAVGIELAGEIRDEYPDKSITIVQRNEYLLNPAYPVRFRKAVAARLSARNVNLIFQDSVDETHPTEGIVKTRSGATIQADLVLATFGPKPNTEFIAKSLGADVLTDTGFVKVKPTLQLSTHPEIFAVGDVLDLPEQKQLFKAQSHAPIVAANVVAYLQGKTLKTYKSMPEVIFISIGKNGGAVYLGFLGGIVLGDWCARLGKSRTLMIGMMRSALGQ</sequence>
<evidence type="ECO:0000256" key="1">
    <source>
        <dbReference type="ARBA" id="ARBA00006442"/>
    </source>
</evidence>
<dbReference type="InterPro" id="IPR036188">
    <property type="entry name" value="FAD/NAD-bd_sf"/>
</dbReference>
<dbReference type="STRING" id="686832.A0A0C2Z3A7"/>
<dbReference type="AlphaFoldDB" id="A0A0C2Z3A7"/>
<protein>
    <recommendedName>
        <fullName evidence="6">FAD/NAD(P)-binding domain-containing protein</fullName>
    </recommendedName>
</protein>
<keyword evidence="8" id="KW-1185">Reference proteome</keyword>
<evidence type="ECO:0000313" key="8">
    <source>
        <dbReference type="Proteomes" id="UP000053424"/>
    </source>
</evidence>
<evidence type="ECO:0000256" key="2">
    <source>
        <dbReference type="ARBA" id="ARBA00022630"/>
    </source>
</evidence>
<dbReference type="OrthoDB" id="202203at2759"/>
<reference evidence="8" key="2">
    <citation type="submission" date="2015-01" db="EMBL/GenBank/DDBJ databases">
        <title>Evolutionary Origins and Diversification of the Mycorrhizal Mutualists.</title>
        <authorList>
            <consortium name="DOE Joint Genome Institute"/>
            <consortium name="Mycorrhizal Genomics Consortium"/>
            <person name="Kohler A."/>
            <person name="Kuo A."/>
            <person name="Nagy L.G."/>
            <person name="Floudas D."/>
            <person name="Copeland A."/>
            <person name="Barry K.W."/>
            <person name="Cichocki N."/>
            <person name="Veneault-Fourrey C."/>
            <person name="LaButti K."/>
            <person name="Lindquist E.A."/>
            <person name="Lipzen A."/>
            <person name="Lundell T."/>
            <person name="Morin E."/>
            <person name="Murat C."/>
            <person name="Riley R."/>
            <person name="Ohm R."/>
            <person name="Sun H."/>
            <person name="Tunlid A."/>
            <person name="Henrissat B."/>
            <person name="Grigoriev I.V."/>
            <person name="Hibbett D.S."/>
            <person name="Martin F."/>
        </authorList>
    </citation>
    <scope>NUCLEOTIDE SEQUENCE [LARGE SCALE GENOMIC DNA]</scope>
    <source>
        <strain evidence="8">h7</strain>
    </source>
</reference>
<feature type="transmembrane region" description="Helical" evidence="5">
    <location>
        <begin position="340"/>
        <end position="359"/>
    </location>
</feature>
<feature type="domain" description="FAD/NAD(P)-binding" evidence="6">
    <location>
        <begin position="10"/>
        <end position="294"/>
    </location>
</feature>
<dbReference type="GO" id="GO:0005737">
    <property type="term" value="C:cytoplasm"/>
    <property type="evidence" value="ECO:0007669"/>
    <property type="project" value="TreeGrafter"/>
</dbReference>
<dbReference type="Pfam" id="PF07992">
    <property type="entry name" value="Pyr_redox_2"/>
    <property type="match status" value="1"/>
</dbReference>
<keyword evidence="2" id="KW-0285">Flavoprotein</keyword>
<dbReference type="Gene3D" id="3.50.50.100">
    <property type="match status" value="1"/>
</dbReference>
<dbReference type="PRINTS" id="PR00368">
    <property type="entry name" value="FADPNR"/>
</dbReference>
<proteinExistence type="inferred from homology"/>
<reference evidence="7 8" key="1">
    <citation type="submission" date="2014-04" db="EMBL/GenBank/DDBJ databases">
        <authorList>
            <consortium name="DOE Joint Genome Institute"/>
            <person name="Kuo A."/>
            <person name="Gay G."/>
            <person name="Dore J."/>
            <person name="Kohler A."/>
            <person name="Nagy L.G."/>
            <person name="Floudas D."/>
            <person name="Copeland A."/>
            <person name="Barry K.W."/>
            <person name="Cichocki N."/>
            <person name="Veneault-Fourrey C."/>
            <person name="LaButti K."/>
            <person name="Lindquist E.A."/>
            <person name="Lipzen A."/>
            <person name="Lundell T."/>
            <person name="Morin E."/>
            <person name="Murat C."/>
            <person name="Sun H."/>
            <person name="Tunlid A."/>
            <person name="Henrissat B."/>
            <person name="Grigoriev I.V."/>
            <person name="Hibbett D.S."/>
            <person name="Martin F."/>
            <person name="Nordberg H.P."/>
            <person name="Cantor M.N."/>
            <person name="Hua S.X."/>
        </authorList>
    </citation>
    <scope>NUCLEOTIDE SEQUENCE [LARGE SCALE GENOMIC DNA]</scope>
    <source>
        <strain evidence="8">h7</strain>
    </source>
</reference>
<organism evidence="7 8">
    <name type="scientific">Hebeloma cylindrosporum</name>
    <dbReference type="NCBI Taxonomy" id="76867"/>
    <lineage>
        <taxon>Eukaryota</taxon>
        <taxon>Fungi</taxon>
        <taxon>Dikarya</taxon>
        <taxon>Basidiomycota</taxon>
        <taxon>Agaricomycotina</taxon>
        <taxon>Agaricomycetes</taxon>
        <taxon>Agaricomycetidae</taxon>
        <taxon>Agaricales</taxon>
        <taxon>Agaricineae</taxon>
        <taxon>Hymenogastraceae</taxon>
        <taxon>Hebeloma</taxon>
    </lineage>
</organism>
<name>A0A0C2Z3A7_HEBCY</name>
<dbReference type="Proteomes" id="UP000053424">
    <property type="component" value="Unassembled WGS sequence"/>
</dbReference>
<dbReference type="InterPro" id="IPR023753">
    <property type="entry name" value="FAD/NAD-binding_dom"/>
</dbReference>
<keyword evidence="5" id="KW-0812">Transmembrane</keyword>
<evidence type="ECO:0000256" key="3">
    <source>
        <dbReference type="ARBA" id="ARBA00022827"/>
    </source>
</evidence>
<dbReference type="PRINTS" id="PR00411">
    <property type="entry name" value="PNDRDTASEI"/>
</dbReference>
<keyword evidence="4" id="KW-0560">Oxidoreductase</keyword>
<dbReference type="SUPFAM" id="SSF51905">
    <property type="entry name" value="FAD/NAD(P)-binding domain"/>
    <property type="match status" value="1"/>
</dbReference>
<evidence type="ECO:0000256" key="5">
    <source>
        <dbReference type="SAM" id="Phobius"/>
    </source>
</evidence>
<dbReference type="PANTHER" id="PTHR43735">
    <property type="entry name" value="APOPTOSIS-INDUCING FACTOR 1"/>
    <property type="match status" value="1"/>
</dbReference>
<dbReference type="EMBL" id="KN831769">
    <property type="protein sequence ID" value="KIM47737.1"/>
    <property type="molecule type" value="Genomic_DNA"/>
</dbReference>
<evidence type="ECO:0000259" key="6">
    <source>
        <dbReference type="Pfam" id="PF07992"/>
    </source>
</evidence>
<accession>A0A0C2Z3A7</accession>
<dbReference type="GO" id="GO:0050660">
    <property type="term" value="F:flavin adenine dinucleotide binding"/>
    <property type="evidence" value="ECO:0007669"/>
    <property type="project" value="TreeGrafter"/>
</dbReference>
<keyword evidence="3" id="KW-0274">FAD</keyword>
<keyword evidence="5" id="KW-1133">Transmembrane helix</keyword>
<evidence type="ECO:0000313" key="7">
    <source>
        <dbReference type="EMBL" id="KIM47737.1"/>
    </source>
</evidence>
<dbReference type="HOGENOM" id="CLU_019845_2_0_1"/>
<comment type="similarity">
    <text evidence="1">Belongs to the FAD-dependent oxidoreductase family.</text>
</comment>